<organism evidence="7 8">
    <name type="scientific">Coccomyxa viridis</name>
    <dbReference type="NCBI Taxonomy" id="1274662"/>
    <lineage>
        <taxon>Eukaryota</taxon>
        <taxon>Viridiplantae</taxon>
        <taxon>Chlorophyta</taxon>
        <taxon>core chlorophytes</taxon>
        <taxon>Trebouxiophyceae</taxon>
        <taxon>Trebouxiophyceae incertae sedis</taxon>
        <taxon>Coccomyxaceae</taxon>
        <taxon>Coccomyxa</taxon>
    </lineage>
</organism>
<evidence type="ECO:0000256" key="4">
    <source>
        <dbReference type="PROSITE-ProRule" id="PRU00175"/>
    </source>
</evidence>
<feature type="region of interest" description="Disordered" evidence="5">
    <location>
        <begin position="704"/>
        <end position="902"/>
    </location>
</feature>
<accession>A0AAV1IF83</accession>
<feature type="region of interest" description="Disordered" evidence="5">
    <location>
        <begin position="914"/>
        <end position="1031"/>
    </location>
</feature>
<feature type="compositionally biased region" description="Pro residues" evidence="5">
    <location>
        <begin position="1197"/>
        <end position="1207"/>
    </location>
</feature>
<comment type="caution">
    <text evidence="7">The sequence shown here is derived from an EMBL/GenBank/DDBJ whole genome shotgun (WGS) entry which is preliminary data.</text>
</comment>
<evidence type="ECO:0000313" key="7">
    <source>
        <dbReference type="EMBL" id="CAK0784640.1"/>
    </source>
</evidence>
<feature type="compositionally biased region" description="Basic and acidic residues" evidence="5">
    <location>
        <begin position="884"/>
        <end position="902"/>
    </location>
</feature>
<keyword evidence="2 4" id="KW-0863">Zinc-finger</keyword>
<name>A0AAV1IF83_9CHLO</name>
<dbReference type="InterPro" id="IPR013083">
    <property type="entry name" value="Znf_RING/FYVE/PHD"/>
</dbReference>
<evidence type="ECO:0000256" key="5">
    <source>
        <dbReference type="SAM" id="MobiDB-lite"/>
    </source>
</evidence>
<dbReference type="Pfam" id="PF13920">
    <property type="entry name" value="zf-C3HC4_3"/>
    <property type="match status" value="1"/>
</dbReference>
<sequence>MHYSDLAFNSRRNSRGSASGRSRGKTASAAAQAAPHSSASASPVPAVPGQSVPAAAAKEADTRAASQRYTEDQLKIATALFGIVMRARQHSFENEAVVKYSLGIRLPDTKCFFAQIPSSQELQPAADDQERDWQGLLEVLLKTARAPVLDALARLAKLCILAGLTPIEFFRDELAAYAESAAAPRMQDPARGAPAGSMSKPAGSAAGAAAGVSTNGQPDFHTMILPNKIRPDLVKLVDFMRTKLTHGNGKAWQKYKRLYDAILPGVSDVLKGAPGEAVSLAALESVDVMLMSYRGEAFIAKQPTQAMLQFHIMHRLGGDASRIPDKTYMEKFIALLEASIKHLDDPIYPDGEESKLNKAGAAKVDASNADPAGLPPNMGESPLDWMFRREAETAPGRTSLATVRAVVKMFELRKVVEFEPDTGHSQSDRQLAGVSQMVMSSFIEDLIPGVHALIMRAPFTDPKGPGSEGLEVLAEHFESVMKVYREQAASKNKSLSDIFDAKLNKSSLGQLDVVRQFLRGFEVATTPQGQHKEMAKYMYLKEFMPAPANATELTELGGQAMFKVLDKLFSVVLESSDIDATCGAINHLLPGLEYILLQPTVFLPGWLRKPAEHVSACVASLTAEADSCGQPFPSFLKERARRAKLPMENKLAAQLVDLLVKLQSAPVVRKGRSAGQGSVLNEKSLAITTKSLTPEARRELLLQREPQSDTELAAGQHVEQPARQPSSKASKHASAGATGAAASKEQKPADDAADDASSCPELMSDDDSMPALPGMKPASRRFNGVEEADDDTDDEPGSEGMQESGSDDFAPSHAAEPPSYGEPGLYPFPGQGMYDMPHADAWPEPRLPRGVPEAEKARLREKMLKRRHEQDAKALQEKLAASEAQRREAQREEAERRAEEQRVAMAQKLIEEEEAAKKKAARQADARVKKKAKKAKQRGAKQPQKAKEPSSESEQEDKAEAEDGPSDVEDIDGNQWQEHDLAAFAGLRVSESNSFTKGAAEARPGSKQAPAKAQARTAQPVAQPVSSSKERVDAEAVFRGADAAFGGVPPRAVPVSSSTAAAGAPLLPQQSRAPLAPAPEELQMLRELDAAMSSRDVEQLETAIQKSDVWVKRAPINRFMTQVRQTLKLAREMQKELLPTGAAPPPQAPQAATREPMPSPSPFPAAIQELFRQKAGNHAAAQRVFAKPKDWDSRPAHIPPPPPPPQTHPQSVPGALGQPLRPPVPLQAPRTRPYQPPASLPFTAATLRPRQPPQPLPSVQPPQPPPPLLPQRLSSPARHQAKIEEMAQQWQATMEPPQAAQAADRSVVGLQQDGGADGDDEDMCVVCWERPKEVIFLSCGHMCACRGCAADIMEEERRSFCPMCRRKISSTMLAKF</sequence>
<keyword evidence="1" id="KW-0479">Metal-binding</keyword>
<evidence type="ECO:0000256" key="2">
    <source>
        <dbReference type="ARBA" id="ARBA00022771"/>
    </source>
</evidence>
<dbReference type="EMBL" id="CAUYUE010000011">
    <property type="protein sequence ID" value="CAK0784640.1"/>
    <property type="molecule type" value="Genomic_DNA"/>
</dbReference>
<reference evidence="7 8" key="1">
    <citation type="submission" date="2023-10" db="EMBL/GenBank/DDBJ databases">
        <authorList>
            <person name="Maclean D."/>
            <person name="Macfadyen A."/>
        </authorList>
    </citation>
    <scope>NUCLEOTIDE SEQUENCE [LARGE SCALE GENOMIC DNA]</scope>
</reference>
<feature type="compositionally biased region" description="Low complexity" evidence="5">
    <location>
        <begin position="726"/>
        <end position="743"/>
    </location>
</feature>
<feature type="region of interest" description="Disordered" evidence="5">
    <location>
        <begin position="1"/>
        <end position="59"/>
    </location>
</feature>
<feature type="region of interest" description="Disordered" evidence="5">
    <location>
        <begin position="185"/>
        <end position="211"/>
    </location>
</feature>
<protein>
    <recommendedName>
        <fullName evidence="6">RING-type domain-containing protein</fullName>
    </recommendedName>
</protein>
<feature type="region of interest" description="Disordered" evidence="5">
    <location>
        <begin position="1187"/>
        <end position="1278"/>
    </location>
</feature>
<feature type="compositionally biased region" description="Pro residues" evidence="5">
    <location>
        <begin position="1250"/>
        <end position="1269"/>
    </location>
</feature>
<feature type="region of interest" description="Disordered" evidence="5">
    <location>
        <begin position="1139"/>
        <end position="1164"/>
    </location>
</feature>
<dbReference type="GO" id="GO:0004842">
    <property type="term" value="F:ubiquitin-protein transferase activity"/>
    <property type="evidence" value="ECO:0007669"/>
    <property type="project" value="TreeGrafter"/>
</dbReference>
<dbReference type="Proteomes" id="UP001314263">
    <property type="component" value="Unassembled WGS sequence"/>
</dbReference>
<dbReference type="PANTHER" id="PTHR12183">
    <property type="entry name" value="MITOCHONDRIAL UBIQUITIN LIGASE ACTIVATOR OF NFKB 1"/>
    <property type="match status" value="1"/>
</dbReference>
<evidence type="ECO:0000313" key="8">
    <source>
        <dbReference type="Proteomes" id="UP001314263"/>
    </source>
</evidence>
<dbReference type="GO" id="GO:0008270">
    <property type="term" value="F:zinc ion binding"/>
    <property type="evidence" value="ECO:0007669"/>
    <property type="project" value="UniProtKB-KW"/>
</dbReference>
<dbReference type="Gene3D" id="3.30.40.10">
    <property type="entry name" value="Zinc/RING finger domain, C3HC4 (zinc finger)"/>
    <property type="match status" value="1"/>
</dbReference>
<keyword evidence="3" id="KW-0862">Zinc</keyword>
<dbReference type="GO" id="GO:0016567">
    <property type="term" value="P:protein ubiquitination"/>
    <property type="evidence" value="ECO:0007669"/>
    <property type="project" value="TreeGrafter"/>
</dbReference>
<evidence type="ECO:0000256" key="3">
    <source>
        <dbReference type="ARBA" id="ARBA00022833"/>
    </source>
</evidence>
<feature type="compositionally biased region" description="Acidic residues" evidence="5">
    <location>
        <begin position="951"/>
        <end position="972"/>
    </location>
</feature>
<evidence type="ECO:0000256" key="1">
    <source>
        <dbReference type="ARBA" id="ARBA00022723"/>
    </source>
</evidence>
<feature type="compositionally biased region" description="Basic and acidic residues" evidence="5">
    <location>
        <begin position="837"/>
        <end position="876"/>
    </location>
</feature>
<dbReference type="SUPFAM" id="SSF57850">
    <property type="entry name" value="RING/U-box"/>
    <property type="match status" value="1"/>
</dbReference>
<feature type="compositionally biased region" description="Basic residues" evidence="5">
    <location>
        <begin position="928"/>
        <end position="939"/>
    </location>
</feature>
<feature type="domain" description="RING-type" evidence="6">
    <location>
        <begin position="1324"/>
        <end position="1365"/>
    </location>
</feature>
<keyword evidence="8" id="KW-1185">Reference proteome</keyword>
<dbReference type="InterPro" id="IPR001841">
    <property type="entry name" value="Znf_RING"/>
</dbReference>
<feature type="compositionally biased region" description="Acidic residues" evidence="5">
    <location>
        <begin position="786"/>
        <end position="797"/>
    </location>
</feature>
<proteinExistence type="predicted"/>
<feature type="compositionally biased region" description="Low complexity" evidence="5">
    <location>
        <begin position="192"/>
        <end position="211"/>
    </location>
</feature>
<feature type="compositionally biased region" description="Low complexity" evidence="5">
    <location>
        <begin position="15"/>
        <end position="57"/>
    </location>
</feature>
<dbReference type="InterPro" id="IPR051652">
    <property type="entry name" value="MDM2_MDM4_MUL1"/>
</dbReference>
<gene>
    <name evidence="7" type="ORF">CVIRNUC_007844</name>
</gene>
<dbReference type="PANTHER" id="PTHR12183:SF32">
    <property type="entry name" value="MITOCHONDRIAL E3 UBIQUITIN PROTEIN LIGASE 1"/>
    <property type="match status" value="1"/>
</dbReference>
<dbReference type="SMART" id="SM00184">
    <property type="entry name" value="RING"/>
    <property type="match status" value="1"/>
</dbReference>
<evidence type="ECO:0000259" key="6">
    <source>
        <dbReference type="PROSITE" id="PS50089"/>
    </source>
</evidence>
<dbReference type="PROSITE" id="PS50089">
    <property type="entry name" value="ZF_RING_2"/>
    <property type="match status" value="1"/>
</dbReference>